<evidence type="ECO:0000256" key="3">
    <source>
        <dbReference type="ARBA" id="ARBA00022898"/>
    </source>
</evidence>
<dbReference type="Pfam" id="PF00291">
    <property type="entry name" value="PALP"/>
    <property type="match status" value="1"/>
</dbReference>
<comment type="cofactor">
    <cofactor evidence="1">
        <name>pyridoxal 5'-phosphate</name>
        <dbReference type="ChEBI" id="CHEBI:597326"/>
    </cofactor>
</comment>
<feature type="domain" description="Tryptophan synthase beta chain-like PALP" evidence="4">
    <location>
        <begin position="20"/>
        <end position="283"/>
    </location>
</feature>
<dbReference type="Gene3D" id="3.40.50.1100">
    <property type="match status" value="2"/>
</dbReference>
<dbReference type="PANTHER" id="PTHR43780:SF2">
    <property type="entry name" value="1-AMINOCYCLOPROPANE-1-CARBOXYLATE DEAMINASE-RELATED"/>
    <property type="match status" value="1"/>
</dbReference>
<evidence type="ECO:0000259" key="4">
    <source>
        <dbReference type="Pfam" id="PF00291"/>
    </source>
</evidence>
<dbReference type="EMBL" id="BAABGY010000007">
    <property type="protein sequence ID" value="GAA4333559.1"/>
    <property type="molecule type" value="Genomic_DNA"/>
</dbReference>
<proteinExistence type="inferred from homology"/>
<dbReference type="PANTHER" id="PTHR43780">
    <property type="entry name" value="1-AMINOCYCLOPROPANE-1-CARBOXYLATE DEAMINASE-RELATED"/>
    <property type="match status" value="1"/>
</dbReference>
<accession>A0ABP8H3G8</accession>
<dbReference type="PIRSF" id="PIRSF006278">
    <property type="entry name" value="ACCD_DCysDesulf"/>
    <property type="match status" value="1"/>
</dbReference>
<gene>
    <name evidence="5" type="ORF">GCM10023184_26810</name>
</gene>
<organism evidence="5 6">
    <name type="scientific">Flaviaesturariibacter amylovorans</name>
    <dbReference type="NCBI Taxonomy" id="1084520"/>
    <lineage>
        <taxon>Bacteria</taxon>
        <taxon>Pseudomonadati</taxon>
        <taxon>Bacteroidota</taxon>
        <taxon>Chitinophagia</taxon>
        <taxon>Chitinophagales</taxon>
        <taxon>Chitinophagaceae</taxon>
        <taxon>Flaviaestuariibacter</taxon>
    </lineage>
</organism>
<dbReference type="InterPro" id="IPR027278">
    <property type="entry name" value="ACCD_DCysDesulf"/>
</dbReference>
<dbReference type="SUPFAM" id="SSF53686">
    <property type="entry name" value="Tryptophan synthase beta subunit-like PLP-dependent enzymes"/>
    <property type="match status" value="1"/>
</dbReference>
<comment type="caution">
    <text evidence="5">The sequence shown here is derived from an EMBL/GenBank/DDBJ whole genome shotgun (WGS) entry which is preliminary data.</text>
</comment>
<keyword evidence="3" id="KW-0663">Pyridoxal phosphate</keyword>
<reference evidence="6" key="1">
    <citation type="journal article" date="2019" name="Int. J. Syst. Evol. Microbiol.">
        <title>The Global Catalogue of Microorganisms (GCM) 10K type strain sequencing project: providing services to taxonomists for standard genome sequencing and annotation.</title>
        <authorList>
            <consortium name="The Broad Institute Genomics Platform"/>
            <consortium name="The Broad Institute Genome Sequencing Center for Infectious Disease"/>
            <person name="Wu L."/>
            <person name="Ma J."/>
        </authorList>
    </citation>
    <scope>NUCLEOTIDE SEQUENCE [LARGE SCALE GENOMIC DNA]</scope>
    <source>
        <strain evidence="6">JCM 17919</strain>
    </source>
</reference>
<evidence type="ECO:0000313" key="5">
    <source>
        <dbReference type="EMBL" id="GAA4333559.1"/>
    </source>
</evidence>
<evidence type="ECO:0000256" key="2">
    <source>
        <dbReference type="ARBA" id="ARBA00008639"/>
    </source>
</evidence>
<comment type="similarity">
    <text evidence="2">Belongs to the ACC deaminase/D-cysteine desulfhydrase family.</text>
</comment>
<dbReference type="InterPro" id="IPR036052">
    <property type="entry name" value="TrpB-like_PALP_sf"/>
</dbReference>
<evidence type="ECO:0000256" key="1">
    <source>
        <dbReference type="ARBA" id="ARBA00001933"/>
    </source>
</evidence>
<name>A0ABP8H3G8_9BACT</name>
<dbReference type="Proteomes" id="UP001501725">
    <property type="component" value="Unassembled WGS sequence"/>
</dbReference>
<protein>
    <submittedName>
        <fullName evidence="5">Pyridoxal-phosphate dependent enzyme</fullName>
    </submittedName>
</protein>
<dbReference type="InterPro" id="IPR001926">
    <property type="entry name" value="TrpB-like_PALP"/>
</dbReference>
<sequence>MELPLGNISADVLKNWCQPYGIDAAVLRLDRLHPEVSGNKWFKLQGYLTAARASGKRTLLTFGGAWSNHLLATAAAGAALGLRTAAVVRGEAPSLPSPTLQDAAALGMRLFFSSRAAYRNKELPPEVWKELDPNETLVIPEGGYGPDGASGAARILDHGELDKYTHILSAVGTGTTLAGLAQAAGPGQRVIGISVLRDPSAPDAVRALLPEERYGLVEMRHTFHFGGYARHTPELLGFMNGWYRDTGIPSDFVYTGKLFYAADALVRDGHFAPGSRLLLIHSGGLQGNRSLPPGTLIF</sequence>
<evidence type="ECO:0000313" key="6">
    <source>
        <dbReference type="Proteomes" id="UP001501725"/>
    </source>
</evidence>
<keyword evidence="6" id="KW-1185">Reference proteome</keyword>